<sequence length="208" mass="22948">MSEEAWLREADPHELIQLIARHFVISRRKLRHFVCTCVRHQLPAQIERAEAEVLAFAERIADDEVNVGSDDWAVLHPELEERTGIGRGLSSSRAGLLQFTVGDDIYDEAHWVLASLKDSGADAVLPRGGLREIFGNPFRPVDFAPWRTGTAVSLARQLYESRDFSALPILADALQDAGCDDTDVLGHCRGNGPHVRGCWVVDGVLGKG</sequence>
<organism evidence="1 2">
    <name type="scientific">Frigoriglobus tundricola</name>
    <dbReference type="NCBI Taxonomy" id="2774151"/>
    <lineage>
        <taxon>Bacteria</taxon>
        <taxon>Pseudomonadati</taxon>
        <taxon>Planctomycetota</taxon>
        <taxon>Planctomycetia</taxon>
        <taxon>Gemmatales</taxon>
        <taxon>Gemmataceae</taxon>
        <taxon>Frigoriglobus</taxon>
    </lineage>
</organism>
<accession>A0A6M5YL53</accession>
<dbReference type="AlphaFoldDB" id="A0A6M5YL53"/>
<reference evidence="2" key="1">
    <citation type="submission" date="2020-05" db="EMBL/GenBank/DDBJ databases">
        <title>Frigoriglobus tundricola gen. nov., sp. nov., a psychrotolerant cellulolytic planctomycete of the family Gemmataceae with two divergent copies of 16S rRNA gene.</title>
        <authorList>
            <person name="Kulichevskaya I.S."/>
            <person name="Ivanova A.A."/>
            <person name="Naumoff D.G."/>
            <person name="Beletsky A.V."/>
            <person name="Rijpstra W.I.C."/>
            <person name="Sinninghe Damste J.S."/>
            <person name="Mardanov A.V."/>
            <person name="Ravin N.V."/>
            <person name="Dedysh S.N."/>
        </authorList>
    </citation>
    <scope>NUCLEOTIDE SEQUENCE [LARGE SCALE GENOMIC DNA]</scope>
    <source>
        <strain evidence="2">PL17</strain>
    </source>
</reference>
<protein>
    <recommendedName>
        <fullName evidence="3">SMI1/KNR4 family protein</fullName>
    </recommendedName>
</protein>
<dbReference type="EMBL" id="CP053452">
    <property type="protein sequence ID" value="QJW94016.1"/>
    <property type="molecule type" value="Genomic_DNA"/>
</dbReference>
<dbReference type="Proteomes" id="UP000503447">
    <property type="component" value="Chromosome"/>
</dbReference>
<evidence type="ECO:0000313" key="2">
    <source>
        <dbReference type="Proteomes" id="UP000503447"/>
    </source>
</evidence>
<dbReference type="KEGG" id="ftj:FTUN_1535"/>
<evidence type="ECO:0008006" key="3">
    <source>
        <dbReference type="Google" id="ProtNLM"/>
    </source>
</evidence>
<name>A0A6M5YL53_9BACT</name>
<evidence type="ECO:0000313" key="1">
    <source>
        <dbReference type="EMBL" id="QJW94016.1"/>
    </source>
</evidence>
<dbReference type="RefSeq" id="WP_227254790.1">
    <property type="nucleotide sequence ID" value="NZ_CP053452.2"/>
</dbReference>
<keyword evidence="2" id="KW-1185">Reference proteome</keyword>
<gene>
    <name evidence="1" type="ORF">FTUN_1535</name>
</gene>
<proteinExistence type="predicted"/>